<dbReference type="EMBL" id="LT906468">
    <property type="protein sequence ID" value="SNV62160.1"/>
    <property type="molecule type" value="Genomic_DNA"/>
</dbReference>
<reference evidence="1 2" key="1">
    <citation type="submission" date="2017-06" db="EMBL/GenBank/DDBJ databases">
        <authorList>
            <consortium name="Pathogen Informatics"/>
        </authorList>
    </citation>
    <scope>NUCLEOTIDE SEQUENCE [LARGE SCALE GENOMIC DNA]</scope>
    <source>
        <strain evidence="1 2">NCTC12149</strain>
    </source>
</reference>
<organism evidence="1 2">
    <name type="scientific">Sphingobacterium mizutaii</name>
    <dbReference type="NCBI Taxonomy" id="1010"/>
    <lineage>
        <taxon>Bacteria</taxon>
        <taxon>Pseudomonadati</taxon>
        <taxon>Bacteroidota</taxon>
        <taxon>Sphingobacteriia</taxon>
        <taxon>Sphingobacteriales</taxon>
        <taxon>Sphingobacteriaceae</taxon>
        <taxon>Sphingobacterium</taxon>
    </lineage>
</organism>
<dbReference type="KEGG" id="smiz:4412673_03774"/>
<sequence>MIFKKKHQHWFDENSKDGEVDNVHKHYLLQWTNYCIGFGFLKSSNMPDEMQKELHEIFTKMTNKENK</sequence>
<protein>
    <submittedName>
        <fullName evidence="1">Uncharacterized protein</fullName>
    </submittedName>
</protein>
<gene>
    <name evidence="1" type="ORF">SAMEA4412673_03774</name>
</gene>
<dbReference type="AlphaFoldDB" id="A0AAJ5C1X3"/>
<name>A0AAJ5C1X3_9SPHI</name>
<accession>A0AAJ5C1X3</accession>
<dbReference type="Proteomes" id="UP000215355">
    <property type="component" value="Chromosome 1"/>
</dbReference>
<evidence type="ECO:0000313" key="1">
    <source>
        <dbReference type="EMBL" id="SNV62160.1"/>
    </source>
</evidence>
<evidence type="ECO:0000313" key="2">
    <source>
        <dbReference type="Proteomes" id="UP000215355"/>
    </source>
</evidence>
<proteinExistence type="predicted"/>